<proteinExistence type="predicted"/>
<protein>
    <submittedName>
        <fullName evidence="2">Uncharacterized protein</fullName>
    </submittedName>
</protein>
<dbReference type="AlphaFoldDB" id="A0ABD1MAP0"/>
<dbReference type="EMBL" id="JBGMDY010000005">
    <property type="protein sequence ID" value="KAL2332836.1"/>
    <property type="molecule type" value="Genomic_DNA"/>
</dbReference>
<accession>A0ABD1MAP0</accession>
<comment type="caution">
    <text evidence="2">The sequence shown here is derived from an EMBL/GenBank/DDBJ whole genome shotgun (WGS) entry which is preliminary data.</text>
</comment>
<reference evidence="2 3" key="1">
    <citation type="submission" date="2024-08" db="EMBL/GenBank/DDBJ databases">
        <title>Insights into the chromosomal genome structure of Flemingia macrophylla.</title>
        <authorList>
            <person name="Ding Y."/>
            <person name="Zhao Y."/>
            <person name="Bi W."/>
            <person name="Wu M."/>
            <person name="Zhao G."/>
            <person name="Gong Y."/>
            <person name="Li W."/>
            <person name="Zhang P."/>
        </authorList>
    </citation>
    <scope>NUCLEOTIDE SEQUENCE [LARGE SCALE GENOMIC DNA]</scope>
    <source>
        <strain evidence="2">DYQJB</strain>
        <tissue evidence="2">Leaf</tissue>
    </source>
</reference>
<evidence type="ECO:0000313" key="3">
    <source>
        <dbReference type="Proteomes" id="UP001603857"/>
    </source>
</evidence>
<organism evidence="2 3">
    <name type="scientific">Flemingia macrophylla</name>
    <dbReference type="NCBI Taxonomy" id="520843"/>
    <lineage>
        <taxon>Eukaryota</taxon>
        <taxon>Viridiplantae</taxon>
        <taxon>Streptophyta</taxon>
        <taxon>Embryophyta</taxon>
        <taxon>Tracheophyta</taxon>
        <taxon>Spermatophyta</taxon>
        <taxon>Magnoliopsida</taxon>
        <taxon>eudicotyledons</taxon>
        <taxon>Gunneridae</taxon>
        <taxon>Pentapetalae</taxon>
        <taxon>rosids</taxon>
        <taxon>fabids</taxon>
        <taxon>Fabales</taxon>
        <taxon>Fabaceae</taxon>
        <taxon>Papilionoideae</taxon>
        <taxon>50 kb inversion clade</taxon>
        <taxon>NPAAA clade</taxon>
        <taxon>indigoferoid/millettioid clade</taxon>
        <taxon>Phaseoleae</taxon>
        <taxon>Flemingia</taxon>
    </lineage>
</organism>
<evidence type="ECO:0000313" key="2">
    <source>
        <dbReference type="EMBL" id="KAL2332836.1"/>
    </source>
</evidence>
<gene>
    <name evidence="2" type="ORF">Fmac_014049</name>
</gene>
<evidence type="ECO:0000256" key="1">
    <source>
        <dbReference type="SAM" id="MobiDB-lite"/>
    </source>
</evidence>
<sequence length="214" mass="23997">MPEEEDLLPDAPASKARYVDMGFRGDSGGNRNRATATGGNGDERMRISAYYEEMLKSNPTDVLLLRNYGEFLHEIRATEQPKLPEVLVTEKGNVESGDEQGSDQNQAEPFEKGPDVEMSVLELVRKILLEKGIVVVVGFLAQEAGEKLVGLQNVVGFSVEGWSSEVSMRRERVLAFKKADFLCMERFLLKEGLEVQRRTSQLGEGERWRGWGWG</sequence>
<dbReference type="Proteomes" id="UP001603857">
    <property type="component" value="Unassembled WGS sequence"/>
</dbReference>
<name>A0ABD1MAP0_9FABA</name>
<feature type="region of interest" description="Disordered" evidence="1">
    <location>
        <begin position="1"/>
        <end position="41"/>
    </location>
</feature>
<keyword evidence="3" id="KW-1185">Reference proteome</keyword>